<dbReference type="OrthoDB" id="2151982at2759"/>
<sequence>MAAPDDFDPEYDPEPPQVILPSLLDAPTVHPACCLALSNPLLAHLASLLPPAPRLTLSIGSGYGLLEALFLAPPYSLNIIGVEVQPSSNTHLPHAQHREVAGSRFLEPLAAEAEAWMFVYPRRVGLVEEYIREFGTGNARAVVWVGPTADWEDYKGVFWGWDVEVRGADEVGGRAWEVIAVAMKKPVGNST</sequence>
<keyword evidence="2" id="KW-1185">Reference proteome</keyword>
<evidence type="ECO:0000313" key="1">
    <source>
        <dbReference type="EMBL" id="KAF9732290.1"/>
    </source>
</evidence>
<proteinExistence type="predicted"/>
<organism evidence="1 2">
    <name type="scientific">Paraphaeosphaeria minitans</name>
    <dbReference type="NCBI Taxonomy" id="565426"/>
    <lineage>
        <taxon>Eukaryota</taxon>
        <taxon>Fungi</taxon>
        <taxon>Dikarya</taxon>
        <taxon>Ascomycota</taxon>
        <taxon>Pezizomycotina</taxon>
        <taxon>Dothideomycetes</taxon>
        <taxon>Pleosporomycetidae</taxon>
        <taxon>Pleosporales</taxon>
        <taxon>Massarineae</taxon>
        <taxon>Didymosphaeriaceae</taxon>
        <taxon>Paraphaeosphaeria</taxon>
    </lineage>
</organism>
<dbReference type="EMBL" id="WJXW01000011">
    <property type="protein sequence ID" value="KAF9732290.1"/>
    <property type="molecule type" value="Genomic_DNA"/>
</dbReference>
<dbReference type="Proteomes" id="UP000756921">
    <property type="component" value="Unassembled WGS sequence"/>
</dbReference>
<reference evidence="1" key="1">
    <citation type="journal article" date="2020" name="Mol. Plant Microbe Interact.">
        <title>Genome Sequence of the Biocontrol Agent Coniothyrium minitans strain Conio (IMI 134523).</title>
        <authorList>
            <person name="Patel D."/>
            <person name="Shittu T.A."/>
            <person name="Baroncelli R."/>
            <person name="Muthumeenakshi S."/>
            <person name="Osborne T.H."/>
            <person name="Janganan T.K."/>
            <person name="Sreenivasaprasad S."/>
        </authorList>
    </citation>
    <scope>NUCLEOTIDE SEQUENCE</scope>
    <source>
        <strain evidence="1">Conio</strain>
    </source>
</reference>
<evidence type="ECO:0000313" key="2">
    <source>
        <dbReference type="Proteomes" id="UP000756921"/>
    </source>
</evidence>
<protein>
    <submittedName>
        <fullName evidence="1">Uncharacterized protein</fullName>
    </submittedName>
</protein>
<dbReference type="AlphaFoldDB" id="A0A9P6GDC1"/>
<comment type="caution">
    <text evidence="1">The sequence shown here is derived from an EMBL/GenBank/DDBJ whole genome shotgun (WGS) entry which is preliminary data.</text>
</comment>
<gene>
    <name evidence="1" type="ORF">PMIN01_10219</name>
</gene>
<accession>A0A9P6GDC1</accession>
<name>A0A9P6GDC1_9PLEO</name>